<accession>A0AA45WJN9</accession>
<dbReference type="GO" id="GO:0004328">
    <property type="term" value="F:formamidase activity"/>
    <property type="evidence" value="ECO:0007669"/>
    <property type="project" value="InterPro"/>
</dbReference>
<dbReference type="HAMAP" id="MF_01969">
    <property type="entry name" value="KynB"/>
    <property type="match status" value="1"/>
</dbReference>
<keyword evidence="11" id="KW-1185">Reference proteome</keyword>
<comment type="catalytic activity">
    <reaction evidence="7 9">
        <text>N-formyl-L-kynurenine + H2O = L-kynurenine + formate + H(+)</text>
        <dbReference type="Rhea" id="RHEA:13009"/>
        <dbReference type="ChEBI" id="CHEBI:15377"/>
        <dbReference type="ChEBI" id="CHEBI:15378"/>
        <dbReference type="ChEBI" id="CHEBI:15740"/>
        <dbReference type="ChEBI" id="CHEBI:57959"/>
        <dbReference type="ChEBI" id="CHEBI:58629"/>
        <dbReference type="EC" id="3.5.1.9"/>
    </reaction>
</comment>
<dbReference type="PANTHER" id="PTHR31118:SF32">
    <property type="entry name" value="KYNURENINE FORMAMIDASE"/>
    <property type="match status" value="1"/>
</dbReference>
<comment type="subunit">
    <text evidence="2 9">Homodimer.</text>
</comment>
<evidence type="ECO:0000256" key="2">
    <source>
        <dbReference type="ARBA" id="ARBA00011738"/>
    </source>
</evidence>
<evidence type="ECO:0000313" key="10">
    <source>
        <dbReference type="EMBL" id="SMP03682.1"/>
    </source>
</evidence>
<keyword evidence="5 9" id="KW-0862">Zinc</keyword>
<dbReference type="FunFam" id="3.50.30.50:FF:000001">
    <property type="entry name" value="Kynurenine formamidase"/>
    <property type="match status" value="1"/>
</dbReference>
<dbReference type="RefSeq" id="WP_284723906.1">
    <property type="nucleotide sequence ID" value="NZ_FXTU01000001.1"/>
</dbReference>
<comment type="pathway">
    <text evidence="8 9">Amino-acid degradation; L-tryptophan degradation via kynurenine pathway; L-kynurenine from L-tryptophan: step 2/2.</text>
</comment>
<evidence type="ECO:0000256" key="6">
    <source>
        <dbReference type="ARBA" id="ARBA00023079"/>
    </source>
</evidence>
<keyword evidence="3 9" id="KW-0479">Metal-binding</keyword>
<comment type="cofactor">
    <cofactor evidence="9">
        <name>Zn(2+)</name>
        <dbReference type="ChEBI" id="CHEBI:29105"/>
    </cofactor>
    <text evidence="9">Binds 2 zinc ions per subunit.</text>
</comment>
<evidence type="ECO:0000256" key="9">
    <source>
        <dbReference type="HAMAP-Rule" id="MF_01969"/>
    </source>
</evidence>
<feature type="binding site" evidence="9">
    <location>
        <position position="53"/>
    </location>
    <ligand>
        <name>Zn(2+)</name>
        <dbReference type="ChEBI" id="CHEBI:29105"/>
        <label>1</label>
    </ligand>
</feature>
<feature type="binding site" evidence="9">
    <location>
        <position position="51"/>
    </location>
    <ligand>
        <name>Zn(2+)</name>
        <dbReference type="ChEBI" id="CHEBI:29105"/>
        <label>1</label>
    </ligand>
</feature>
<comment type="function">
    <text evidence="1 9">Catalyzes the hydrolysis of N-formyl-L-kynurenine to L-kynurenine, the second step in the kynurenine pathway of tryptophan degradation.</text>
</comment>
<feature type="binding site" evidence="9">
    <location>
        <position position="170"/>
    </location>
    <ligand>
        <name>Zn(2+)</name>
        <dbReference type="ChEBI" id="CHEBI:29105"/>
        <label>2</label>
    </ligand>
</feature>
<dbReference type="GO" id="GO:0019441">
    <property type="term" value="P:L-tryptophan catabolic process to kynurenine"/>
    <property type="evidence" value="ECO:0007669"/>
    <property type="project" value="UniProtKB-UniRule"/>
</dbReference>
<organism evidence="10 11">
    <name type="scientific">Laceyella tengchongensis</name>
    <dbReference type="NCBI Taxonomy" id="574699"/>
    <lineage>
        <taxon>Bacteria</taxon>
        <taxon>Bacillati</taxon>
        <taxon>Bacillota</taxon>
        <taxon>Bacilli</taxon>
        <taxon>Bacillales</taxon>
        <taxon>Thermoactinomycetaceae</taxon>
        <taxon>Laceyella</taxon>
    </lineage>
</organism>
<keyword evidence="4 9" id="KW-0378">Hydrolase</keyword>
<dbReference type="PANTHER" id="PTHR31118">
    <property type="entry name" value="CYCLASE-LIKE PROTEIN 2"/>
    <property type="match status" value="1"/>
</dbReference>
<dbReference type="GO" id="GO:0004061">
    <property type="term" value="F:arylformamidase activity"/>
    <property type="evidence" value="ECO:0007669"/>
    <property type="project" value="UniProtKB-UniRule"/>
</dbReference>
<dbReference type="InterPro" id="IPR037175">
    <property type="entry name" value="KFase_sf"/>
</dbReference>
<gene>
    <name evidence="9" type="primary">kynB</name>
    <name evidence="10" type="ORF">SAMN06265361_101472</name>
</gene>
<evidence type="ECO:0000256" key="3">
    <source>
        <dbReference type="ARBA" id="ARBA00022723"/>
    </source>
</evidence>
<sequence>MDWYDISAPLVNGMPVWPGDTPYQFGLQWTKDECGSVNVGRLTLSTHTGTHIDAPYHFDEAGNKTQQLDLSVYMGPARVIYLPDCARIGKAELSAHDLRGVERLLIRTDAWQEKETFPHVIPHVSPDAALYLKEWGVRLLGVDVPSVDPIDSKELEAHHALNQQGIHILEGIVLSHVPEGDYELIALPLPIVDGDASPVRAVLRVK</sequence>
<dbReference type="Gene3D" id="3.50.30.50">
    <property type="entry name" value="Putative cyclase"/>
    <property type="match status" value="1"/>
</dbReference>
<feature type="binding site" evidence="9">
    <location>
        <position position="170"/>
    </location>
    <ligand>
        <name>Zn(2+)</name>
        <dbReference type="ChEBI" id="CHEBI:29105"/>
        <label>1</label>
    </ligand>
</feature>
<dbReference type="SUPFAM" id="SSF102198">
    <property type="entry name" value="Putative cyclase"/>
    <property type="match status" value="1"/>
</dbReference>
<feature type="binding site" evidence="9">
    <location>
        <position position="53"/>
    </location>
    <ligand>
        <name>Zn(2+)</name>
        <dbReference type="ChEBI" id="CHEBI:29105"/>
        <label>2</label>
    </ligand>
</feature>
<keyword evidence="6 9" id="KW-0823">Tryptophan catabolism</keyword>
<dbReference type="InterPro" id="IPR007325">
    <property type="entry name" value="KFase/CYL"/>
</dbReference>
<dbReference type="GO" id="GO:0008270">
    <property type="term" value="F:zinc ion binding"/>
    <property type="evidence" value="ECO:0007669"/>
    <property type="project" value="UniProtKB-UniRule"/>
</dbReference>
<dbReference type="InterPro" id="IPR017484">
    <property type="entry name" value="Kynurenine_formamidase_bac"/>
</dbReference>
<protein>
    <recommendedName>
        <fullName evidence="9">Kynurenine formamidase</fullName>
        <shortName evidence="9">KFA</shortName>
        <shortName evidence="9">KFase</shortName>
        <ecNumber evidence="9">3.5.1.9</ecNumber>
    </recommendedName>
    <alternativeName>
        <fullName evidence="9">Arylformamidase</fullName>
    </alternativeName>
    <alternativeName>
        <fullName evidence="9">N-formylkynurenine formamidase</fullName>
        <shortName evidence="9">FKF</shortName>
    </alternativeName>
</protein>
<name>A0AA45WJN9_9BACL</name>
<feature type="active site" description="Proton donor/acceptor" evidence="9">
    <location>
        <position position="57"/>
    </location>
</feature>
<dbReference type="AlphaFoldDB" id="A0AA45WJN9"/>
<evidence type="ECO:0000313" key="11">
    <source>
        <dbReference type="Proteomes" id="UP001157946"/>
    </source>
</evidence>
<dbReference type="EC" id="3.5.1.9" evidence="9"/>
<comment type="caution">
    <text evidence="10">The sequence shown here is derived from an EMBL/GenBank/DDBJ whole genome shotgun (WGS) entry which is preliminary data.</text>
</comment>
<dbReference type="EMBL" id="FXTU01000001">
    <property type="protein sequence ID" value="SMP03682.1"/>
    <property type="molecule type" value="Genomic_DNA"/>
</dbReference>
<reference evidence="10" key="1">
    <citation type="submission" date="2017-05" db="EMBL/GenBank/DDBJ databases">
        <authorList>
            <person name="Varghese N."/>
            <person name="Submissions S."/>
        </authorList>
    </citation>
    <scope>NUCLEOTIDE SEQUENCE</scope>
    <source>
        <strain evidence="10">DSM 45262</strain>
    </source>
</reference>
<feature type="binding site" evidence="9">
    <location>
        <position position="17"/>
    </location>
    <ligand>
        <name>substrate</name>
    </ligand>
</feature>
<evidence type="ECO:0000256" key="4">
    <source>
        <dbReference type="ARBA" id="ARBA00022801"/>
    </source>
</evidence>
<feature type="binding site" evidence="9">
    <location>
        <position position="158"/>
    </location>
    <ligand>
        <name>Zn(2+)</name>
        <dbReference type="ChEBI" id="CHEBI:29105"/>
        <label>2</label>
    </ligand>
</feature>
<evidence type="ECO:0000256" key="1">
    <source>
        <dbReference type="ARBA" id="ARBA00002204"/>
    </source>
</evidence>
<proteinExistence type="inferred from homology"/>
<feature type="binding site" evidence="9">
    <location>
        <position position="47"/>
    </location>
    <ligand>
        <name>Zn(2+)</name>
        <dbReference type="ChEBI" id="CHEBI:29105"/>
        <label>1</label>
    </ligand>
</feature>
<evidence type="ECO:0000256" key="5">
    <source>
        <dbReference type="ARBA" id="ARBA00022833"/>
    </source>
</evidence>
<dbReference type="Pfam" id="PF04199">
    <property type="entry name" value="Cyclase"/>
    <property type="match status" value="1"/>
</dbReference>
<dbReference type="Proteomes" id="UP001157946">
    <property type="component" value="Unassembled WGS sequence"/>
</dbReference>
<evidence type="ECO:0000256" key="8">
    <source>
        <dbReference type="ARBA" id="ARBA00060547"/>
    </source>
</evidence>
<comment type="similarity">
    <text evidence="9">Belongs to the Cyclase 1 superfamily. KynB family.</text>
</comment>
<dbReference type="NCBIfam" id="TIGR03035">
    <property type="entry name" value="trp_arylform"/>
    <property type="match status" value="1"/>
</dbReference>
<evidence type="ECO:0000256" key="7">
    <source>
        <dbReference type="ARBA" id="ARBA00048496"/>
    </source>
</evidence>